<reference evidence="1 2" key="1">
    <citation type="submission" date="2017-03" db="EMBL/GenBank/DDBJ databases">
        <title>Genome sequence of Methanobrevibacter thaueri.</title>
        <authorList>
            <person name="Poehlein A."/>
            <person name="Seedorf H."/>
            <person name="Daniel R."/>
        </authorList>
    </citation>
    <scope>NUCLEOTIDE SEQUENCE [LARGE SCALE GENOMIC DNA]</scope>
    <source>
        <strain evidence="1 2">DSM 11995</strain>
    </source>
</reference>
<evidence type="ECO:0000313" key="2">
    <source>
        <dbReference type="Proteomes" id="UP000251717"/>
    </source>
</evidence>
<dbReference type="OrthoDB" id="78289at2157"/>
<protein>
    <recommendedName>
        <fullName evidence="3">IrrE N-terminal-like domain-containing protein</fullName>
    </recommendedName>
</protein>
<evidence type="ECO:0008006" key="3">
    <source>
        <dbReference type="Google" id="ProtNLM"/>
    </source>
</evidence>
<comment type="caution">
    <text evidence="1">The sequence shown here is derived from an EMBL/GenBank/DDBJ whole genome shotgun (WGS) entry which is preliminary data.</text>
</comment>
<name>A0A315XT95_9EURY</name>
<dbReference type="AlphaFoldDB" id="A0A315XT95"/>
<dbReference type="RefSeq" id="WP_116591076.1">
    <property type="nucleotide sequence ID" value="NZ_MZGS01000006.1"/>
</dbReference>
<evidence type="ECO:0000313" key="1">
    <source>
        <dbReference type="EMBL" id="PWB88349.1"/>
    </source>
</evidence>
<dbReference type="EMBL" id="MZGS01000006">
    <property type="protein sequence ID" value="PWB88349.1"/>
    <property type="molecule type" value="Genomic_DNA"/>
</dbReference>
<gene>
    <name evidence="1" type="ORF">MBBTH_00800</name>
</gene>
<dbReference type="Proteomes" id="UP000251717">
    <property type="component" value="Unassembled WGS sequence"/>
</dbReference>
<proteinExistence type="predicted"/>
<sequence>MLNGLTKYLESDKEKQALIDDLINPKVVFYEKALKSEMRYSEASYDLREMDTPARLLSLTKFCPKCQRRYPEEENACYDCLVTLKHVSDKVPVHDIESRPTFEFDGKTIYDDFQGILTEENITKINDFDFKSADFKHIINNLKRTSLENLDEVIEKNYVDMDELTTLESVLLFAKTFVNVDYKSYGQELGYFEFGTITIDDRQSDSFQITTLIHELAHFLLKEILVGVLCDLLDCKSSSLVDVIVTYILSYSNFTRLIDEYSAHCCEGRFTVYGYQDYSSFLQIIAQMDGEMSKEEIEITKSIGNTFANSIKDILEIFIDHELLRQIKREFLMYHHEKPNYEMLKLENCEKLTEEGFLKAIWLVVSDGFIVASENMDKLEEYLKEVKQ</sequence>
<keyword evidence="2" id="KW-1185">Reference proteome</keyword>
<organism evidence="1 2">
    <name type="scientific">Methanobrevibacter thaueri</name>
    <dbReference type="NCBI Taxonomy" id="190975"/>
    <lineage>
        <taxon>Archaea</taxon>
        <taxon>Methanobacteriati</taxon>
        <taxon>Methanobacteriota</taxon>
        <taxon>Methanomada group</taxon>
        <taxon>Methanobacteria</taxon>
        <taxon>Methanobacteriales</taxon>
        <taxon>Methanobacteriaceae</taxon>
        <taxon>Methanobrevibacter</taxon>
    </lineage>
</organism>
<accession>A0A315XT95</accession>